<evidence type="ECO:0000313" key="3">
    <source>
        <dbReference type="Proteomes" id="UP000603453"/>
    </source>
</evidence>
<comment type="caution">
    <text evidence="2">The sequence shown here is derived from an EMBL/GenBank/DDBJ whole genome shotgun (WGS) entry which is preliminary data.</text>
</comment>
<feature type="region of interest" description="Disordered" evidence="1">
    <location>
        <begin position="147"/>
        <end position="171"/>
    </location>
</feature>
<dbReference type="Proteomes" id="UP000603453">
    <property type="component" value="Unassembled WGS sequence"/>
</dbReference>
<feature type="compositionally biased region" description="Low complexity" evidence="1">
    <location>
        <begin position="161"/>
        <end position="171"/>
    </location>
</feature>
<sequence>MERSVAKPPIKKPRSSFLAWMFHSSSEVSNETTTVADIEIPNRRQSHLYTPFHQKTQGLEVPKEEEDLNKRRSYYLTQADNTHYGSSASLTRSATWQPTTNNLHHTQNGQVELIPDRRTSRNYANNPEIQARLDAMLQNDKTSYLSSVLQNHPPTSSAMNRRSTTPSSRTS</sequence>
<gene>
    <name evidence="2" type="ORF">INT47_006264</name>
</gene>
<dbReference type="AlphaFoldDB" id="A0A8H7V1K5"/>
<evidence type="ECO:0000313" key="2">
    <source>
        <dbReference type="EMBL" id="KAG2202072.1"/>
    </source>
</evidence>
<feature type="compositionally biased region" description="Polar residues" evidence="1">
    <location>
        <begin position="147"/>
        <end position="160"/>
    </location>
</feature>
<dbReference type="OrthoDB" id="2275573at2759"/>
<evidence type="ECO:0000256" key="1">
    <source>
        <dbReference type="SAM" id="MobiDB-lite"/>
    </source>
</evidence>
<reference evidence="2" key="1">
    <citation type="submission" date="2020-12" db="EMBL/GenBank/DDBJ databases">
        <title>Metabolic potential, ecology and presence of endohyphal bacteria is reflected in genomic diversity of Mucoromycotina.</title>
        <authorList>
            <person name="Muszewska A."/>
            <person name="Okrasinska A."/>
            <person name="Steczkiewicz K."/>
            <person name="Drgas O."/>
            <person name="Orlowska M."/>
            <person name="Perlinska-Lenart U."/>
            <person name="Aleksandrzak-Piekarczyk T."/>
            <person name="Szatraj K."/>
            <person name="Zielenkiewicz U."/>
            <person name="Pilsyk S."/>
            <person name="Malc E."/>
            <person name="Mieczkowski P."/>
            <person name="Kruszewska J.S."/>
            <person name="Biernat P."/>
            <person name="Pawlowska J."/>
        </authorList>
    </citation>
    <scope>NUCLEOTIDE SEQUENCE</scope>
    <source>
        <strain evidence="2">WA0000017839</strain>
    </source>
</reference>
<dbReference type="EMBL" id="JAEPRD010000065">
    <property type="protein sequence ID" value="KAG2202072.1"/>
    <property type="molecule type" value="Genomic_DNA"/>
</dbReference>
<protein>
    <submittedName>
        <fullName evidence="2">Uncharacterized protein</fullName>
    </submittedName>
</protein>
<name>A0A8H7V1K5_9FUNG</name>
<proteinExistence type="predicted"/>
<keyword evidence="3" id="KW-1185">Reference proteome</keyword>
<organism evidence="2 3">
    <name type="scientific">Mucor saturninus</name>
    <dbReference type="NCBI Taxonomy" id="64648"/>
    <lineage>
        <taxon>Eukaryota</taxon>
        <taxon>Fungi</taxon>
        <taxon>Fungi incertae sedis</taxon>
        <taxon>Mucoromycota</taxon>
        <taxon>Mucoromycotina</taxon>
        <taxon>Mucoromycetes</taxon>
        <taxon>Mucorales</taxon>
        <taxon>Mucorineae</taxon>
        <taxon>Mucoraceae</taxon>
        <taxon>Mucor</taxon>
    </lineage>
</organism>
<accession>A0A8H7V1K5</accession>